<keyword evidence="2 5" id="KW-0812">Transmembrane</keyword>
<evidence type="ECO:0000256" key="5">
    <source>
        <dbReference type="SAM" id="Phobius"/>
    </source>
</evidence>
<protein>
    <submittedName>
        <fullName evidence="6">DoxX family protein</fullName>
    </submittedName>
</protein>
<sequence>MKKISSLFDHFDQLDTAINRWLVAHSIALLRIGMGLVFLGFGVLKFFPGISPIEDLATRTTTILTLGILSGHPAMDFVAGLECIIGLCFLTGRFLRVGVWLMAAQMIGAMSPLFLFPSELFPGPHHTPTLAAQYIIKDIILVAAGMVIASTWTGARIVAQPQSLRSTLPRRLPKVERTFQPLPSAQMNMTGKTVV</sequence>
<organism evidence="6 7">
    <name type="scientific">Spirosoma liriopis</name>
    <dbReference type="NCBI Taxonomy" id="2937440"/>
    <lineage>
        <taxon>Bacteria</taxon>
        <taxon>Pseudomonadati</taxon>
        <taxon>Bacteroidota</taxon>
        <taxon>Cytophagia</taxon>
        <taxon>Cytophagales</taxon>
        <taxon>Cytophagaceae</taxon>
        <taxon>Spirosoma</taxon>
    </lineage>
</organism>
<evidence type="ECO:0000313" key="7">
    <source>
        <dbReference type="Proteomes" id="UP001202180"/>
    </source>
</evidence>
<accession>A0ABT0HV81</accession>
<evidence type="ECO:0000313" key="6">
    <source>
        <dbReference type="EMBL" id="MCK8496114.1"/>
    </source>
</evidence>
<evidence type="ECO:0000256" key="4">
    <source>
        <dbReference type="ARBA" id="ARBA00023136"/>
    </source>
</evidence>
<name>A0ABT0HV81_9BACT</name>
<keyword evidence="3 5" id="KW-1133">Transmembrane helix</keyword>
<gene>
    <name evidence="6" type="ORF">M0L20_29880</name>
</gene>
<feature type="transmembrane region" description="Helical" evidence="5">
    <location>
        <begin position="63"/>
        <end position="90"/>
    </location>
</feature>
<evidence type="ECO:0000256" key="3">
    <source>
        <dbReference type="ARBA" id="ARBA00022989"/>
    </source>
</evidence>
<dbReference type="InterPro" id="IPR032808">
    <property type="entry name" value="DoxX"/>
</dbReference>
<comment type="subcellular location">
    <subcellularLocation>
        <location evidence="1">Membrane</location>
        <topology evidence="1">Multi-pass membrane protein</topology>
    </subcellularLocation>
</comment>
<evidence type="ECO:0000256" key="2">
    <source>
        <dbReference type="ARBA" id="ARBA00022692"/>
    </source>
</evidence>
<dbReference type="EMBL" id="JALPRF010000018">
    <property type="protein sequence ID" value="MCK8496114.1"/>
    <property type="molecule type" value="Genomic_DNA"/>
</dbReference>
<feature type="transmembrane region" description="Helical" evidence="5">
    <location>
        <begin position="135"/>
        <end position="155"/>
    </location>
</feature>
<dbReference type="Proteomes" id="UP001202180">
    <property type="component" value="Unassembled WGS sequence"/>
</dbReference>
<dbReference type="Pfam" id="PF07681">
    <property type="entry name" value="DoxX"/>
    <property type="match status" value="1"/>
</dbReference>
<dbReference type="RefSeq" id="WP_248481000.1">
    <property type="nucleotide sequence ID" value="NZ_JALPRF010000018.1"/>
</dbReference>
<comment type="caution">
    <text evidence="6">The sequence shown here is derived from an EMBL/GenBank/DDBJ whole genome shotgun (WGS) entry which is preliminary data.</text>
</comment>
<keyword evidence="7" id="KW-1185">Reference proteome</keyword>
<reference evidence="6 7" key="1">
    <citation type="submission" date="2022-04" db="EMBL/GenBank/DDBJ databases">
        <title>Spirosoma sp. strain RP8 genome sequencing and assembly.</title>
        <authorList>
            <person name="Jung Y."/>
        </authorList>
    </citation>
    <scope>NUCLEOTIDE SEQUENCE [LARGE SCALE GENOMIC DNA]</scope>
    <source>
        <strain evidence="6 7">RP8</strain>
    </source>
</reference>
<feature type="transmembrane region" description="Helical" evidence="5">
    <location>
        <begin position="21"/>
        <end position="43"/>
    </location>
</feature>
<feature type="transmembrane region" description="Helical" evidence="5">
    <location>
        <begin position="97"/>
        <end position="115"/>
    </location>
</feature>
<evidence type="ECO:0000256" key="1">
    <source>
        <dbReference type="ARBA" id="ARBA00004141"/>
    </source>
</evidence>
<keyword evidence="4 5" id="KW-0472">Membrane</keyword>
<proteinExistence type="predicted"/>